<dbReference type="InterPro" id="IPR051397">
    <property type="entry name" value="Zn-ADH-like_protein"/>
</dbReference>
<dbReference type="PANTHER" id="PTHR43677">
    <property type="entry name" value="SHORT-CHAIN DEHYDROGENASE/REDUCTASE"/>
    <property type="match status" value="1"/>
</dbReference>
<evidence type="ECO:0000259" key="1">
    <source>
        <dbReference type="Pfam" id="PF08240"/>
    </source>
</evidence>
<dbReference type="Proteomes" id="UP001607303">
    <property type="component" value="Unassembled WGS sequence"/>
</dbReference>
<reference evidence="2 3" key="1">
    <citation type="journal article" date="2024" name="Ann. Entomol. Soc. Am.">
        <title>Genomic analyses of the southern and eastern yellowjacket wasps (Hymenoptera: Vespidae) reveal evolutionary signatures of social life.</title>
        <authorList>
            <person name="Catto M.A."/>
            <person name="Caine P.B."/>
            <person name="Orr S.E."/>
            <person name="Hunt B.G."/>
            <person name="Goodisman M.A.D."/>
        </authorList>
    </citation>
    <scope>NUCLEOTIDE SEQUENCE [LARGE SCALE GENOMIC DNA]</scope>
    <source>
        <strain evidence="2">232</strain>
        <tissue evidence="2">Head and thorax</tissue>
    </source>
</reference>
<evidence type="ECO:0000313" key="2">
    <source>
        <dbReference type="EMBL" id="KAL2737487.1"/>
    </source>
</evidence>
<dbReference type="SUPFAM" id="SSF50129">
    <property type="entry name" value="GroES-like"/>
    <property type="match status" value="1"/>
</dbReference>
<sequence length="426" mass="49375">MERERVSTRLEGIPSRYPRIVEKCVVIKIISAMFKLTRSAISSRKNMHEWILSDADNETSWLRMKLNNIIKFWKYETRDTTGKKIQVAKLYGPYDIRLDFVDEKIIRDEEVRIDVHYCSITMTDILLWADQHRRIIKKGTILGFEASGKILEIGRLAQEKENFYWGEEVLIHNYPIVGALAETCIAHYNNVFRLGRKKKLSMKNAAILTDDYFSPFLIFGRRSKLNEDEYILINTNLAYSALAASDIAAYIFHAKPIIACNCLTSFNHSSGAIAIIDRSKLSDELERITGKREVRLIIDTIGGKHFATLLKCTRHREIGITLQHEGIVAVLDYARDSKYSYRYIFPSNYTFLALAIEHYKNNDPFIYRETMQNLLNYRIDGTIYPRVSAIFGLNNINKAFEYGAKLTRGKILIDLKNHDKYHICES</sequence>
<evidence type="ECO:0000313" key="3">
    <source>
        <dbReference type="Proteomes" id="UP001607303"/>
    </source>
</evidence>
<dbReference type="InterPro" id="IPR011032">
    <property type="entry name" value="GroES-like_sf"/>
</dbReference>
<dbReference type="EMBL" id="JAYRBN010000065">
    <property type="protein sequence ID" value="KAL2737487.1"/>
    <property type="molecule type" value="Genomic_DNA"/>
</dbReference>
<organism evidence="2 3">
    <name type="scientific">Vespula maculifrons</name>
    <name type="common">Eastern yellow jacket</name>
    <name type="synonym">Wasp</name>
    <dbReference type="NCBI Taxonomy" id="7453"/>
    <lineage>
        <taxon>Eukaryota</taxon>
        <taxon>Metazoa</taxon>
        <taxon>Ecdysozoa</taxon>
        <taxon>Arthropoda</taxon>
        <taxon>Hexapoda</taxon>
        <taxon>Insecta</taxon>
        <taxon>Pterygota</taxon>
        <taxon>Neoptera</taxon>
        <taxon>Endopterygota</taxon>
        <taxon>Hymenoptera</taxon>
        <taxon>Apocrita</taxon>
        <taxon>Aculeata</taxon>
        <taxon>Vespoidea</taxon>
        <taxon>Vespidae</taxon>
        <taxon>Vespinae</taxon>
        <taxon>Vespula</taxon>
    </lineage>
</organism>
<keyword evidence="3" id="KW-1185">Reference proteome</keyword>
<gene>
    <name evidence="2" type="ORF">V1477_012443</name>
</gene>
<dbReference type="Pfam" id="PF08240">
    <property type="entry name" value="ADH_N"/>
    <property type="match status" value="1"/>
</dbReference>
<feature type="domain" description="Alcohol dehydrogenase-like N-terminal" evidence="1">
    <location>
        <begin position="108"/>
        <end position="181"/>
    </location>
</feature>
<comment type="caution">
    <text evidence="2">The sequence shown here is derived from an EMBL/GenBank/DDBJ whole genome shotgun (WGS) entry which is preliminary data.</text>
</comment>
<dbReference type="Gene3D" id="3.90.180.10">
    <property type="entry name" value="Medium-chain alcohol dehydrogenases, catalytic domain"/>
    <property type="match status" value="1"/>
</dbReference>
<dbReference type="Gene3D" id="3.40.50.720">
    <property type="entry name" value="NAD(P)-binding Rossmann-like Domain"/>
    <property type="match status" value="1"/>
</dbReference>
<dbReference type="InterPro" id="IPR013154">
    <property type="entry name" value="ADH-like_N"/>
</dbReference>
<protein>
    <submittedName>
        <fullName evidence="2">Quinone oxidoreductase-like protein 2</fullName>
    </submittedName>
</protein>
<name>A0ABD2BXH6_VESMC</name>
<dbReference type="AlphaFoldDB" id="A0ABD2BXH6"/>
<accession>A0ABD2BXH6</accession>
<dbReference type="PANTHER" id="PTHR43677:SF4">
    <property type="entry name" value="QUINONE OXIDOREDUCTASE-LIKE PROTEIN 2"/>
    <property type="match status" value="1"/>
</dbReference>
<proteinExistence type="predicted"/>